<accession>A0A7M7J8M8</accession>
<dbReference type="Proteomes" id="UP000594260">
    <property type="component" value="Unplaced"/>
</dbReference>
<evidence type="ECO:0000313" key="2">
    <source>
        <dbReference type="EnsemblMetazoa" id="XP_022648371"/>
    </source>
</evidence>
<keyword evidence="3" id="KW-1185">Reference proteome</keyword>
<dbReference type="RefSeq" id="XP_022648371.1">
    <property type="nucleotide sequence ID" value="XM_022792636.1"/>
</dbReference>
<keyword evidence="1" id="KW-0812">Transmembrane</keyword>
<proteinExistence type="predicted"/>
<keyword evidence="1" id="KW-0472">Membrane</keyword>
<keyword evidence="1" id="KW-1133">Transmembrane helix</keyword>
<dbReference type="AlphaFoldDB" id="A0A7M7J8M8"/>
<evidence type="ECO:0000256" key="1">
    <source>
        <dbReference type="SAM" id="Phobius"/>
    </source>
</evidence>
<dbReference type="EnsemblMetazoa" id="XM_022792636">
    <property type="protein sequence ID" value="XP_022648371"/>
    <property type="gene ID" value="LOC111244975"/>
</dbReference>
<name>A0A7M7J8M8_VARDE</name>
<dbReference type="KEGG" id="vde:111244975"/>
<feature type="transmembrane region" description="Helical" evidence="1">
    <location>
        <begin position="12"/>
        <end position="37"/>
    </location>
</feature>
<protein>
    <submittedName>
        <fullName evidence="2">Uncharacterized protein</fullName>
    </submittedName>
</protein>
<reference evidence="2" key="1">
    <citation type="submission" date="2021-01" db="UniProtKB">
        <authorList>
            <consortium name="EnsemblMetazoa"/>
        </authorList>
    </citation>
    <scope>IDENTIFICATION</scope>
</reference>
<dbReference type="GeneID" id="111244975"/>
<sequence length="164" mass="18165">MLLLHSSYVFSSFVVSSTFLCAFTVPYVLSAASFFVVRLSDSSQGDPSLPKTIKMELFENLFLITTGPRSFKGLSHRRKDARSSLPSSCFHSHRTTAVRSHHASNPSYLHHDTKNENMSRYASNVQPKLPIPPMTILTAARLTCASIQSRQSQRGMLTRSGGTV</sequence>
<organism evidence="2 3">
    <name type="scientific">Varroa destructor</name>
    <name type="common">Honeybee mite</name>
    <dbReference type="NCBI Taxonomy" id="109461"/>
    <lineage>
        <taxon>Eukaryota</taxon>
        <taxon>Metazoa</taxon>
        <taxon>Ecdysozoa</taxon>
        <taxon>Arthropoda</taxon>
        <taxon>Chelicerata</taxon>
        <taxon>Arachnida</taxon>
        <taxon>Acari</taxon>
        <taxon>Parasitiformes</taxon>
        <taxon>Mesostigmata</taxon>
        <taxon>Gamasina</taxon>
        <taxon>Dermanyssoidea</taxon>
        <taxon>Varroidae</taxon>
        <taxon>Varroa</taxon>
    </lineage>
</organism>
<evidence type="ECO:0000313" key="3">
    <source>
        <dbReference type="Proteomes" id="UP000594260"/>
    </source>
</evidence>
<dbReference type="InParanoid" id="A0A7M7J8M8"/>